<dbReference type="FunFam" id="2.70.70.10:FF:000003">
    <property type="entry name" value="Murein hydrolase activator EnvC"/>
    <property type="match status" value="1"/>
</dbReference>
<organism evidence="4 5">
    <name type="scientific">Sutterella megalosphaeroides</name>
    <dbReference type="NCBI Taxonomy" id="2494234"/>
    <lineage>
        <taxon>Bacteria</taxon>
        <taxon>Pseudomonadati</taxon>
        <taxon>Pseudomonadota</taxon>
        <taxon>Betaproteobacteria</taxon>
        <taxon>Burkholderiales</taxon>
        <taxon>Sutterellaceae</taxon>
        <taxon>Sutterella</taxon>
    </lineage>
</organism>
<evidence type="ECO:0000313" key="5">
    <source>
        <dbReference type="Proteomes" id="UP000271003"/>
    </source>
</evidence>
<gene>
    <name evidence="4" type="ORF">SUTMEG_01180</name>
</gene>
<evidence type="ECO:0000259" key="3">
    <source>
        <dbReference type="Pfam" id="PF01551"/>
    </source>
</evidence>
<evidence type="ECO:0000256" key="1">
    <source>
        <dbReference type="SAM" id="MobiDB-lite"/>
    </source>
</evidence>
<reference evidence="4 5" key="1">
    <citation type="journal article" date="2018" name="Int. J. Syst. Evol. Microbiol.">
        <title>Mesosutterella multiformis gen. nov., sp. nov., a member of the family Sutterellaceae and Sutterella megalosphaeroides sp. nov., isolated from human faeces.</title>
        <authorList>
            <person name="Sakamoto M."/>
            <person name="Ikeyama N."/>
            <person name="Kunihiro T."/>
            <person name="Iino T."/>
            <person name="Yuki M."/>
            <person name="Ohkuma M."/>
        </authorList>
    </citation>
    <scope>NUCLEOTIDE SEQUENCE [LARGE SCALE GENOMIC DNA]</scope>
    <source>
        <strain evidence="4 5">6FBBBH3</strain>
    </source>
</reference>
<feature type="domain" description="M23ase beta-sheet core" evidence="3">
    <location>
        <begin position="387"/>
        <end position="480"/>
    </location>
</feature>
<accession>A0A2Z6I9F5</accession>
<dbReference type="InterPro" id="IPR050570">
    <property type="entry name" value="Cell_wall_metabolism_enzyme"/>
</dbReference>
<feature type="compositionally biased region" description="Basic and acidic residues" evidence="1">
    <location>
        <begin position="102"/>
        <end position="117"/>
    </location>
</feature>
<feature type="compositionally biased region" description="Basic and acidic residues" evidence="1">
    <location>
        <begin position="264"/>
        <end position="284"/>
    </location>
</feature>
<keyword evidence="5" id="KW-1185">Reference proteome</keyword>
<feature type="signal peptide" evidence="2">
    <location>
        <begin position="1"/>
        <end position="23"/>
    </location>
</feature>
<dbReference type="InterPro" id="IPR016047">
    <property type="entry name" value="M23ase_b-sheet_dom"/>
</dbReference>
<feature type="region of interest" description="Disordered" evidence="1">
    <location>
        <begin position="249"/>
        <end position="284"/>
    </location>
</feature>
<protein>
    <recommendedName>
        <fullName evidence="3">M23ase beta-sheet core domain-containing protein</fullName>
    </recommendedName>
</protein>
<dbReference type="PANTHER" id="PTHR21666">
    <property type="entry name" value="PEPTIDASE-RELATED"/>
    <property type="match status" value="1"/>
</dbReference>
<keyword evidence="2" id="KW-0732">Signal</keyword>
<dbReference type="EMBL" id="AP018786">
    <property type="protein sequence ID" value="BBF22227.1"/>
    <property type="molecule type" value="Genomic_DNA"/>
</dbReference>
<name>A0A2Z6I9F5_9BURK</name>
<evidence type="ECO:0000313" key="4">
    <source>
        <dbReference type="EMBL" id="BBF22227.1"/>
    </source>
</evidence>
<dbReference type="GO" id="GO:0004222">
    <property type="term" value="F:metalloendopeptidase activity"/>
    <property type="evidence" value="ECO:0007669"/>
    <property type="project" value="TreeGrafter"/>
</dbReference>
<dbReference type="CDD" id="cd12797">
    <property type="entry name" value="M23_peptidase"/>
    <property type="match status" value="1"/>
</dbReference>
<dbReference type="Gene3D" id="2.70.70.10">
    <property type="entry name" value="Glucose Permease (Domain IIA)"/>
    <property type="match status" value="1"/>
</dbReference>
<feature type="compositionally biased region" description="Basic and acidic residues" evidence="1">
    <location>
        <begin position="333"/>
        <end position="342"/>
    </location>
</feature>
<dbReference type="KEGG" id="sutt:SUTMEG_01180"/>
<evidence type="ECO:0000256" key="2">
    <source>
        <dbReference type="SAM" id="SignalP"/>
    </source>
</evidence>
<feature type="chain" id="PRO_5016395145" description="M23ase beta-sheet core domain-containing protein" evidence="2">
    <location>
        <begin position="24"/>
        <end position="487"/>
    </location>
</feature>
<feature type="region of interest" description="Disordered" evidence="1">
    <location>
        <begin position="40"/>
        <end position="117"/>
    </location>
</feature>
<sequence>MTSFRLFLAAGLSFTLMTGPSPALPAATPRLDAAYQVAAADTQTAKKRATSTKKSSASTKKSTTTKKTQTTRKSSTTSKSTTRKSAARKSTSTAKAPVRKSLQTEKEKSKAENEKASVDQRLVALQKELSEKEARQEAADRALQKADQAISEANRRLRDLKTERRTVERQLQNLKRDGRNVSEELQRAESLVGQIARAQYVHSRRESWQTLLDGSNPNTLTLEAAQLRYLARAQTRAVAELEEKHQKIRSVADETQSRQSELARIARDEEKSRKELLSEKKDRQAAASKLKKEIASQQAAIDKLTKDQARLGSLVASIDKRLTAERAAEAAAQKKAEEEAKKKNSRPVVRQPAPGTNFAKLKGKLSRPVAGRIVARFGSQRTGSARWQGLLFRAPEGAEVVACAPGTVVFADWLRGYGNLVIVDHGNTYLSVYANNESIFKNVGDRVKQGETISSVGASGGDDEPGLYFEIRRGGKPVDPSPWLSAK</sequence>
<proteinExistence type="predicted"/>
<dbReference type="PANTHER" id="PTHR21666:SF270">
    <property type="entry name" value="MUREIN HYDROLASE ACTIVATOR ENVC"/>
    <property type="match status" value="1"/>
</dbReference>
<dbReference type="InterPro" id="IPR011055">
    <property type="entry name" value="Dup_hybrid_motif"/>
</dbReference>
<dbReference type="SUPFAM" id="SSF51261">
    <property type="entry name" value="Duplicated hybrid motif"/>
    <property type="match status" value="1"/>
</dbReference>
<dbReference type="AlphaFoldDB" id="A0A2Z6I9F5"/>
<feature type="region of interest" description="Disordered" evidence="1">
    <location>
        <begin position="333"/>
        <end position="360"/>
    </location>
</feature>
<dbReference type="RefSeq" id="WP_232008798.1">
    <property type="nucleotide sequence ID" value="NZ_AP018786.1"/>
</dbReference>
<dbReference type="Pfam" id="PF01551">
    <property type="entry name" value="Peptidase_M23"/>
    <property type="match status" value="1"/>
</dbReference>
<dbReference type="Proteomes" id="UP000271003">
    <property type="component" value="Chromosome"/>
</dbReference>
<feature type="compositionally biased region" description="Low complexity" evidence="1">
    <location>
        <begin position="52"/>
        <end position="80"/>
    </location>
</feature>
<dbReference type="Gene3D" id="6.10.250.3150">
    <property type="match status" value="1"/>
</dbReference>